<dbReference type="Pfam" id="PF01112">
    <property type="entry name" value="Asparaginase_2"/>
    <property type="match status" value="1"/>
</dbReference>
<dbReference type="InterPro" id="IPR000246">
    <property type="entry name" value="Peptidase_T2"/>
</dbReference>
<proteinExistence type="predicted"/>
<dbReference type="CDD" id="cd04701">
    <property type="entry name" value="Asparaginase_2"/>
    <property type="match status" value="1"/>
</dbReference>
<evidence type="ECO:0000256" key="5">
    <source>
        <dbReference type="PIRSR" id="PIRSR600246-1"/>
    </source>
</evidence>
<feature type="binding site" evidence="6">
    <location>
        <begin position="210"/>
        <end position="213"/>
    </location>
    <ligand>
        <name>substrate</name>
    </ligand>
</feature>
<organism evidence="8 9">
    <name type="scientific">Flavisolibacter ginsengisoli DSM 18119</name>
    <dbReference type="NCBI Taxonomy" id="1121884"/>
    <lineage>
        <taxon>Bacteria</taxon>
        <taxon>Pseudomonadati</taxon>
        <taxon>Bacteroidota</taxon>
        <taxon>Chitinophagia</taxon>
        <taxon>Chitinophagales</taxon>
        <taxon>Chitinophagaceae</taxon>
        <taxon>Flavisolibacter</taxon>
    </lineage>
</organism>
<keyword evidence="9" id="KW-1185">Reference proteome</keyword>
<evidence type="ECO:0000256" key="3">
    <source>
        <dbReference type="ARBA" id="ARBA00022813"/>
    </source>
</evidence>
<dbReference type="GO" id="GO:0008233">
    <property type="term" value="F:peptidase activity"/>
    <property type="evidence" value="ECO:0007669"/>
    <property type="project" value="UniProtKB-KW"/>
</dbReference>
<dbReference type="PANTHER" id="PTHR10188">
    <property type="entry name" value="L-ASPARAGINASE"/>
    <property type="match status" value="1"/>
</dbReference>
<dbReference type="STRING" id="1121884.SAMN02745131_03358"/>
<keyword evidence="2" id="KW-0378">Hydrolase</keyword>
<dbReference type="SUPFAM" id="SSF56235">
    <property type="entry name" value="N-terminal nucleophile aminohydrolases (Ntn hydrolases)"/>
    <property type="match status" value="1"/>
</dbReference>
<dbReference type="RefSeq" id="WP_072836491.1">
    <property type="nucleotide sequence ID" value="NZ_FQUU01000016.1"/>
</dbReference>
<evidence type="ECO:0000256" key="6">
    <source>
        <dbReference type="PIRSR" id="PIRSR600246-2"/>
    </source>
</evidence>
<gene>
    <name evidence="8" type="ORF">SAMN02745131_03358</name>
</gene>
<dbReference type="Proteomes" id="UP000184048">
    <property type="component" value="Unassembled WGS sequence"/>
</dbReference>
<name>A0A1M5DVT5_9BACT</name>
<feature type="active site" description="Nucleophile" evidence="5">
    <location>
        <position position="182"/>
    </location>
</feature>
<dbReference type="OrthoDB" id="9780217at2"/>
<accession>A0A1M5DVT5</accession>
<protein>
    <recommendedName>
        <fullName evidence="4">Isoaspartyl peptidase</fullName>
    </recommendedName>
</protein>
<evidence type="ECO:0000256" key="4">
    <source>
        <dbReference type="ARBA" id="ARBA00069124"/>
    </source>
</evidence>
<feature type="site" description="Cleavage; by autolysis" evidence="7">
    <location>
        <begin position="181"/>
        <end position="182"/>
    </location>
</feature>
<dbReference type="GO" id="GO:0006508">
    <property type="term" value="P:proteolysis"/>
    <property type="evidence" value="ECO:0007669"/>
    <property type="project" value="UniProtKB-KW"/>
</dbReference>
<dbReference type="PANTHER" id="PTHR10188:SF6">
    <property type="entry name" value="N(4)-(BETA-N-ACETYLGLUCOSAMINYL)-L-ASPARAGINASE"/>
    <property type="match status" value="1"/>
</dbReference>
<evidence type="ECO:0000256" key="7">
    <source>
        <dbReference type="PIRSR" id="PIRSR600246-3"/>
    </source>
</evidence>
<feature type="binding site" evidence="6">
    <location>
        <begin position="233"/>
        <end position="236"/>
    </location>
    <ligand>
        <name>substrate</name>
    </ligand>
</feature>
<keyword evidence="3" id="KW-0068">Autocatalytic cleavage</keyword>
<dbReference type="InterPro" id="IPR029055">
    <property type="entry name" value="Ntn_hydrolases_N"/>
</dbReference>
<reference evidence="8 9" key="1">
    <citation type="submission" date="2016-11" db="EMBL/GenBank/DDBJ databases">
        <authorList>
            <person name="Jaros S."/>
            <person name="Januszkiewicz K."/>
            <person name="Wedrychowicz H."/>
        </authorList>
    </citation>
    <scope>NUCLEOTIDE SEQUENCE [LARGE SCALE GENOMIC DNA]</scope>
    <source>
        <strain evidence="8 9">DSM 18119</strain>
    </source>
</reference>
<dbReference type="EMBL" id="FQUU01000016">
    <property type="protein sequence ID" value="SHF71040.1"/>
    <property type="molecule type" value="Genomic_DNA"/>
</dbReference>
<evidence type="ECO:0000256" key="1">
    <source>
        <dbReference type="ARBA" id="ARBA00022670"/>
    </source>
</evidence>
<dbReference type="Gene3D" id="3.60.20.30">
    <property type="entry name" value="(Glycosyl)asparaginase"/>
    <property type="match status" value="1"/>
</dbReference>
<sequence>MPGYALALHGGAGTILREEMNEELEKAYLHALEEALNVGYAILERGGSAIDAVTQCCVVLEDNVLFNAGKGSVFTNSGTHEMDACIMDGNSLRAGAVTCVHGIRNPILLAAEIMQHSEHVFLSGKGAVDFALSRGIATVPEDYFFTQFRYDQWMSARDQQGTFLDHNSQAKGNAIPNKKFGTVGVVARDISGNIAASTSTGGMTNKNYNRIGDTPVIGSGTYANNKTCAISCTGHGEIFLLAVAAYDVSCLMEYRDYSLQQAMDLVVNTKLVQMKGEGGMIGVDADGNISMQFNSLGMYRAARNNEGYHEVAIYK</sequence>
<dbReference type="GO" id="GO:0016811">
    <property type="term" value="F:hydrolase activity, acting on carbon-nitrogen (but not peptide) bonds, in linear amides"/>
    <property type="evidence" value="ECO:0007669"/>
    <property type="project" value="UniProtKB-ARBA"/>
</dbReference>
<evidence type="ECO:0000313" key="9">
    <source>
        <dbReference type="Proteomes" id="UP000184048"/>
    </source>
</evidence>
<evidence type="ECO:0000256" key="2">
    <source>
        <dbReference type="ARBA" id="ARBA00022801"/>
    </source>
</evidence>
<dbReference type="AlphaFoldDB" id="A0A1M5DVT5"/>
<dbReference type="FunFam" id="3.60.20.30:FF:000001">
    <property type="entry name" value="Isoaspartyl peptidase/L-asparaginase"/>
    <property type="match status" value="1"/>
</dbReference>
<evidence type="ECO:0000313" key="8">
    <source>
        <dbReference type="EMBL" id="SHF71040.1"/>
    </source>
</evidence>
<keyword evidence="1" id="KW-0645">Protease</keyword>